<dbReference type="InterPro" id="IPR052155">
    <property type="entry name" value="Biofilm_reg_signaling"/>
</dbReference>
<name>A0A4Q9VQ57_9HYPH</name>
<dbReference type="OrthoDB" id="9814202at2"/>
<proteinExistence type="predicted"/>
<evidence type="ECO:0000313" key="4">
    <source>
        <dbReference type="EMBL" id="TBW37650.1"/>
    </source>
</evidence>
<dbReference type="InterPro" id="IPR043128">
    <property type="entry name" value="Rev_trsase/Diguanyl_cyclase"/>
</dbReference>
<dbReference type="CDD" id="cd01948">
    <property type="entry name" value="EAL"/>
    <property type="match status" value="1"/>
</dbReference>
<dbReference type="Proteomes" id="UP000292781">
    <property type="component" value="Unassembled WGS sequence"/>
</dbReference>
<sequence length="527" mass="57756">MSGRTSERTFLGFRLRTPRLYLLFGAAFGGSFVVLGVMISLAERGLPVTALTTEAMFVGNPLLWIIALSPLVQGASFYLVGRSRASLEDELAARRAAEAEMRHRAFHDDLTGLPNRAFLFDVLDGGTACAGVLMMFDLDKFKNVNDTLGHVVGDALLKEIAGELRRVFEWRGWLLHRLGGDEFAMIVPPDTLTPDSEPASEVGALFERPFMVGDAAIQIGVSVGVCRITEDLSSRELLRRADVALYVAKARTGNSWVRFDDEMDAAMRRRSDLERDLARALEAGEFVLHYQPIYDIASERAVGCEALIRWRSPSRGLVTPIEFIDIAEETGLIVDIGRWVLNEACGVAAGWPRSVGVAVNVSPVQFRNWAFLSDLGRALSASGLAAERLTLEITESLLIDDIEETVRMLERIRALGIKVSLDDFGTGYSNLGYLQRIPVDRIKVDASFVRRMLENEADAQIVAAVVRLSRGIGKRVTIEGIERVEQLEHVRALGADEAQGFLFSPGVPADELAALLAPRAGSRPSSA</sequence>
<organism evidence="4 5">
    <name type="scientific">Siculibacillus lacustris</name>
    <dbReference type="NCBI Taxonomy" id="1549641"/>
    <lineage>
        <taxon>Bacteria</taxon>
        <taxon>Pseudomonadati</taxon>
        <taxon>Pseudomonadota</taxon>
        <taxon>Alphaproteobacteria</taxon>
        <taxon>Hyphomicrobiales</taxon>
        <taxon>Ancalomicrobiaceae</taxon>
        <taxon>Siculibacillus</taxon>
    </lineage>
</organism>
<feature type="domain" description="EAL" evidence="2">
    <location>
        <begin position="270"/>
        <end position="520"/>
    </location>
</feature>
<dbReference type="InterPro" id="IPR001633">
    <property type="entry name" value="EAL_dom"/>
</dbReference>
<dbReference type="Gene3D" id="3.30.70.270">
    <property type="match status" value="1"/>
</dbReference>
<evidence type="ECO:0000259" key="3">
    <source>
        <dbReference type="PROSITE" id="PS50887"/>
    </source>
</evidence>
<dbReference type="AlphaFoldDB" id="A0A4Q9VQ57"/>
<dbReference type="NCBIfam" id="TIGR00254">
    <property type="entry name" value="GGDEF"/>
    <property type="match status" value="1"/>
</dbReference>
<keyword evidence="1" id="KW-0472">Membrane</keyword>
<evidence type="ECO:0000313" key="5">
    <source>
        <dbReference type="Proteomes" id="UP000292781"/>
    </source>
</evidence>
<accession>A0A4Q9VQ57</accession>
<dbReference type="PROSITE" id="PS50883">
    <property type="entry name" value="EAL"/>
    <property type="match status" value="1"/>
</dbReference>
<dbReference type="InterPro" id="IPR035919">
    <property type="entry name" value="EAL_sf"/>
</dbReference>
<protein>
    <submittedName>
        <fullName evidence="4">Phosphodiesterase</fullName>
    </submittedName>
</protein>
<dbReference type="RefSeq" id="WP_131309591.1">
    <property type="nucleotide sequence ID" value="NZ_SJFN01000014.1"/>
</dbReference>
<feature type="transmembrane region" description="Helical" evidence="1">
    <location>
        <begin position="20"/>
        <end position="42"/>
    </location>
</feature>
<dbReference type="Gene3D" id="3.20.20.450">
    <property type="entry name" value="EAL domain"/>
    <property type="match status" value="1"/>
</dbReference>
<dbReference type="Pfam" id="PF00563">
    <property type="entry name" value="EAL"/>
    <property type="match status" value="1"/>
</dbReference>
<dbReference type="EMBL" id="SJFN01000014">
    <property type="protein sequence ID" value="TBW37650.1"/>
    <property type="molecule type" value="Genomic_DNA"/>
</dbReference>
<evidence type="ECO:0000256" key="1">
    <source>
        <dbReference type="SAM" id="Phobius"/>
    </source>
</evidence>
<dbReference type="InterPro" id="IPR000160">
    <property type="entry name" value="GGDEF_dom"/>
</dbReference>
<dbReference type="InterPro" id="IPR029787">
    <property type="entry name" value="Nucleotide_cyclase"/>
</dbReference>
<keyword evidence="5" id="KW-1185">Reference proteome</keyword>
<keyword evidence="1" id="KW-1133">Transmembrane helix</keyword>
<feature type="domain" description="GGDEF" evidence="3">
    <location>
        <begin position="129"/>
        <end position="261"/>
    </location>
</feature>
<dbReference type="PROSITE" id="PS50887">
    <property type="entry name" value="GGDEF"/>
    <property type="match status" value="1"/>
</dbReference>
<dbReference type="SUPFAM" id="SSF141868">
    <property type="entry name" value="EAL domain-like"/>
    <property type="match status" value="1"/>
</dbReference>
<dbReference type="PANTHER" id="PTHR44757:SF2">
    <property type="entry name" value="BIOFILM ARCHITECTURE MAINTENANCE PROTEIN MBAA"/>
    <property type="match status" value="1"/>
</dbReference>
<dbReference type="SMART" id="SM00052">
    <property type="entry name" value="EAL"/>
    <property type="match status" value="1"/>
</dbReference>
<dbReference type="PANTHER" id="PTHR44757">
    <property type="entry name" value="DIGUANYLATE CYCLASE DGCP"/>
    <property type="match status" value="1"/>
</dbReference>
<reference evidence="4 5" key="1">
    <citation type="submission" date="2019-02" db="EMBL/GenBank/DDBJ databases">
        <title>Siculibacillus lacustris gen. nov., sp. nov., a new rosette-forming bacterium isolated from a freshwater crater lake (Lake St. Ana, Romania).</title>
        <authorList>
            <person name="Felfoldi T."/>
            <person name="Marton Z."/>
            <person name="Szabo A."/>
            <person name="Mentes A."/>
            <person name="Boka K."/>
            <person name="Marialigeti K."/>
            <person name="Mathe I."/>
            <person name="Koncz M."/>
            <person name="Schumann P."/>
            <person name="Toth E."/>
        </authorList>
    </citation>
    <scope>NUCLEOTIDE SEQUENCE [LARGE SCALE GENOMIC DNA]</scope>
    <source>
        <strain evidence="4 5">SA-279</strain>
    </source>
</reference>
<dbReference type="SMART" id="SM00267">
    <property type="entry name" value="GGDEF"/>
    <property type="match status" value="1"/>
</dbReference>
<evidence type="ECO:0000259" key="2">
    <source>
        <dbReference type="PROSITE" id="PS50883"/>
    </source>
</evidence>
<gene>
    <name evidence="4" type="ORF">EYW49_11125</name>
</gene>
<keyword evidence="1" id="KW-0812">Transmembrane</keyword>
<comment type="caution">
    <text evidence="4">The sequence shown here is derived from an EMBL/GenBank/DDBJ whole genome shotgun (WGS) entry which is preliminary data.</text>
</comment>
<dbReference type="Pfam" id="PF00990">
    <property type="entry name" value="GGDEF"/>
    <property type="match status" value="1"/>
</dbReference>
<dbReference type="CDD" id="cd01949">
    <property type="entry name" value="GGDEF"/>
    <property type="match status" value="1"/>
</dbReference>
<dbReference type="SUPFAM" id="SSF55073">
    <property type="entry name" value="Nucleotide cyclase"/>
    <property type="match status" value="1"/>
</dbReference>